<accession>A0A8K0JSZ1</accession>
<evidence type="ECO:0000256" key="1">
    <source>
        <dbReference type="SAM" id="MobiDB-lite"/>
    </source>
</evidence>
<comment type="caution">
    <text evidence="4">The sequence shown here is derived from an EMBL/GenBank/DDBJ whole genome shotgun (WGS) entry which is preliminary data.</text>
</comment>
<evidence type="ECO:0000313" key="5">
    <source>
        <dbReference type="Proteomes" id="UP000812966"/>
    </source>
</evidence>
<keyword evidence="5" id="KW-1185">Reference proteome</keyword>
<feature type="region of interest" description="Disordered" evidence="1">
    <location>
        <begin position="75"/>
        <end position="94"/>
    </location>
</feature>
<keyword evidence="2" id="KW-1133">Transmembrane helix</keyword>
<feature type="region of interest" description="Disordered" evidence="1">
    <location>
        <begin position="133"/>
        <end position="155"/>
    </location>
</feature>
<feature type="transmembrane region" description="Helical" evidence="2">
    <location>
        <begin position="272"/>
        <end position="297"/>
    </location>
</feature>
<keyword evidence="3" id="KW-0732">Signal</keyword>
<organism evidence="4 5">
    <name type="scientific">Filobasidium floriforme</name>
    <dbReference type="NCBI Taxonomy" id="5210"/>
    <lineage>
        <taxon>Eukaryota</taxon>
        <taxon>Fungi</taxon>
        <taxon>Dikarya</taxon>
        <taxon>Basidiomycota</taxon>
        <taxon>Agaricomycotina</taxon>
        <taxon>Tremellomycetes</taxon>
        <taxon>Filobasidiales</taxon>
        <taxon>Filobasidiaceae</taxon>
        <taxon>Filobasidium</taxon>
    </lineage>
</organism>
<evidence type="ECO:0000313" key="4">
    <source>
        <dbReference type="EMBL" id="KAG7580050.1"/>
    </source>
</evidence>
<gene>
    <name evidence="4" type="ORF">FFLO_00021</name>
</gene>
<feature type="compositionally biased region" description="Gly residues" evidence="1">
    <location>
        <begin position="462"/>
        <end position="473"/>
    </location>
</feature>
<feature type="region of interest" description="Disordered" evidence="1">
    <location>
        <begin position="422"/>
        <end position="473"/>
    </location>
</feature>
<sequence length="473" mass="48344">MKLSTCQFSILLTAFLLAPPSIVSALQSSHHHVQQGRHVRGHDGVLARRAGRGLNQMGEREQGWVRERQLIQIGGDDDADEDATSVTRQPTSSAAVVSTSSAAAIIPPTTSSAAAITPTTSAAVRTTSAAAVTPSTTSLNTPAVTPTTSSTPSSTSVVVVSETAPTTQEQAVSSTVGVASSAGASTALGVSPTGTLTAPAGMSSSTVVVSATRVSTDAQGSVIYVTEVQTLSRSSQTGAVDPQTATVLETMSAGNANGTSSAKNEDEDSGGLGTGAIVGISVVAGVVVLGLVLFLVWKLKQKRFASFDDDDADGIKWPELNRHGDSSMNLPLPAKPTGGHGFETNAFERGRTDLDGNLIDDDYDAYSHGDHHPVSLAGSMHDNSPYYHDPSPPLPGTSMSYADTGVYGAGGAGVTRNPSTGAATFLSGHSDDGGMARGLGGSRAFDSRPDSEMMEMTETRNGGLGRNGSGRLL</sequence>
<feature type="chain" id="PRO_5035419448" description="Mid2 domain-containing protein" evidence="3">
    <location>
        <begin position="26"/>
        <end position="473"/>
    </location>
</feature>
<name>A0A8K0JSZ1_9TREE</name>
<feature type="signal peptide" evidence="3">
    <location>
        <begin position="1"/>
        <end position="25"/>
    </location>
</feature>
<evidence type="ECO:0000256" key="3">
    <source>
        <dbReference type="SAM" id="SignalP"/>
    </source>
</evidence>
<protein>
    <recommendedName>
        <fullName evidence="6">Mid2 domain-containing protein</fullName>
    </recommendedName>
</protein>
<evidence type="ECO:0000256" key="2">
    <source>
        <dbReference type="SAM" id="Phobius"/>
    </source>
</evidence>
<keyword evidence="2" id="KW-0812">Transmembrane</keyword>
<keyword evidence="2" id="KW-0472">Membrane</keyword>
<dbReference type="AlphaFoldDB" id="A0A8K0JSZ1"/>
<dbReference type="EMBL" id="JABELV010000001">
    <property type="protein sequence ID" value="KAG7580050.1"/>
    <property type="molecule type" value="Genomic_DNA"/>
</dbReference>
<proteinExistence type="predicted"/>
<evidence type="ECO:0008006" key="6">
    <source>
        <dbReference type="Google" id="ProtNLM"/>
    </source>
</evidence>
<reference evidence="4" key="1">
    <citation type="submission" date="2020-04" db="EMBL/GenBank/DDBJ databases">
        <title>Analysis of mating type loci in Filobasidium floriforme.</title>
        <authorList>
            <person name="Nowrousian M."/>
        </authorList>
    </citation>
    <scope>NUCLEOTIDE SEQUENCE</scope>
    <source>
        <strain evidence="4">CBS 6242</strain>
    </source>
</reference>
<dbReference type="Proteomes" id="UP000812966">
    <property type="component" value="Unassembled WGS sequence"/>
</dbReference>